<keyword evidence="3 5" id="KW-1133">Transmembrane helix</keyword>
<comment type="caution">
    <text evidence="7">The sequence shown here is derived from an EMBL/GenBank/DDBJ whole genome shotgun (WGS) entry which is preliminary data.</text>
</comment>
<proteinExistence type="predicted"/>
<dbReference type="GO" id="GO:0005506">
    <property type="term" value="F:iron ion binding"/>
    <property type="evidence" value="ECO:0007669"/>
    <property type="project" value="InterPro"/>
</dbReference>
<protein>
    <submittedName>
        <fullName evidence="7">Sterol desaturase family protein</fullName>
    </submittedName>
</protein>
<dbReference type="OrthoDB" id="9770329at2"/>
<feature type="domain" description="Fatty acid hydroxylase" evidence="6">
    <location>
        <begin position="75"/>
        <end position="207"/>
    </location>
</feature>
<evidence type="ECO:0000313" key="7">
    <source>
        <dbReference type="EMBL" id="TQV81323.1"/>
    </source>
</evidence>
<dbReference type="RefSeq" id="WP_142903984.1">
    <property type="nucleotide sequence ID" value="NZ_ML660091.1"/>
</dbReference>
<keyword evidence="4 5" id="KW-0472">Membrane</keyword>
<dbReference type="EMBL" id="VHSG01000008">
    <property type="protein sequence ID" value="TQV81323.1"/>
    <property type="molecule type" value="Genomic_DNA"/>
</dbReference>
<dbReference type="GO" id="GO:0016020">
    <property type="term" value="C:membrane"/>
    <property type="evidence" value="ECO:0007669"/>
    <property type="project" value="UniProtKB-SubCell"/>
</dbReference>
<feature type="transmembrane region" description="Helical" evidence="5">
    <location>
        <begin position="6"/>
        <end position="23"/>
    </location>
</feature>
<evidence type="ECO:0000256" key="2">
    <source>
        <dbReference type="ARBA" id="ARBA00022692"/>
    </source>
</evidence>
<keyword evidence="2 5" id="KW-0812">Transmembrane</keyword>
<organism evidence="7 8">
    <name type="scientific">Exilibacterium tricleocarpae</name>
    <dbReference type="NCBI Taxonomy" id="2591008"/>
    <lineage>
        <taxon>Bacteria</taxon>
        <taxon>Pseudomonadati</taxon>
        <taxon>Pseudomonadota</taxon>
        <taxon>Gammaproteobacteria</taxon>
        <taxon>Cellvibrionales</taxon>
        <taxon>Cellvibrionaceae</taxon>
        <taxon>Exilibacterium</taxon>
    </lineage>
</organism>
<dbReference type="GO" id="GO:0008610">
    <property type="term" value="P:lipid biosynthetic process"/>
    <property type="evidence" value="ECO:0007669"/>
    <property type="project" value="InterPro"/>
</dbReference>
<comment type="subcellular location">
    <subcellularLocation>
        <location evidence="1">Membrane</location>
    </subcellularLocation>
</comment>
<feature type="transmembrane region" description="Helical" evidence="5">
    <location>
        <begin position="69"/>
        <end position="88"/>
    </location>
</feature>
<dbReference type="InterPro" id="IPR050307">
    <property type="entry name" value="Sterol_Desaturase_Related"/>
</dbReference>
<dbReference type="GO" id="GO:0016491">
    <property type="term" value="F:oxidoreductase activity"/>
    <property type="evidence" value="ECO:0007669"/>
    <property type="project" value="InterPro"/>
</dbReference>
<evidence type="ECO:0000259" key="6">
    <source>
        <dbReference type="Pfam" id="PF04116"/>
    </source>
</evidence>
<keyword evidence="8" id="KW-1185">Reference proteome</keyword>
<dbReference type="AlphaFoldDB" id="A0A545TVT4"/>
<dbReference type="Pfam" id="PF04116">
    <property type="entry name" value="FA_hydroxylase"/>
    <property type="match status" value="1"/>
</dbReference>
<evidence type="ECO:0000313" key="8">
    <source>
        <dbReference type="Proteomes" id="UP000319732"/>
    </source>
</evidence>
<dbReference type="InterPro" id="IPR006694">
    <property type="entry name" value="Fatty_acid_hydroxylase"/>
</dbReference>
<evidence type="ECO:0000256" key="5">
    <source>
        <dbReference type="SAM" id="Phobius"/>
    </source>
</evidence>
<dbReference type="Proteomes" id="UP000319732">
    <property type="component" value="Unassembled WGS sequence"/>
</dbReference>
<name>A0A545TVT4_9GAMM</name>
<evidence type="ECO:0000256" key="3">
    <source>
        <dbReference type="ARBA" id="ARBA00022989"/>
    </source>
</evidence>
<gene>
    <name evidence="7" type="ORF">FKG94_09535</name>
</gene>
<feature type="transmembrane region" description="Helical" evidence="5">
    <location>
        <begin position="35"/>
        <end position="57"/>
    </location>
</feature>
<dbReference type="PANTHER" id="PTHR11863">
    <property type="entry name" value="STEROL DESATURASE"/>
    <property type="match status" value="1"/>
</dbReference>
<evidence type="ECO:0000256" key="4">
    <source>
        <dbReference type="ARBA" id="ARBA00023136"/>
    </source>
</evidence>
<feature type="transmembrane region" description="Helical" evidence="5">
    <location>
        <begin position="130"/>
        <end position="152"/>
    </location>
</feature>
<accession>A0A545TVT4</accession>
<sequence length="234" mass="27862">MLQQLFIIQTLVFAFFFILERLIPNRKQIRPPFFWQWWFAITLFAVVWLRVLVYYWADIPIAVVEHSLSDIQAGVVFYIFYSFGNYWLHRWKHANRFLWKFIHRLHHSPPHMETPVAFFRHPGEILVNTMYLILLGQLLGVSALALCVALTIEGCLECFHHSNIKTPKSLRFLGNFIQLPEMHLVHHEYGLHRYNYAPIFWDGLFGTARVPREWRGRLGFDSSRDIAGIFLFKK</sequence>
<evidence type="ECO:0000256" key="1">
    <source>
        <dbReference type="ARBA" id="ARBA00004370"/>
    </source>
</evidence>
<reference evidence="7 8" key="1">
    <citation type="submission" date="2019-06" db="EMBL/GenBank/DDBJ databases">
        <title>Whole genome sequence for Cellvibrionaceae sp. R142.</title>
        <authorList>
            <person name="Wang G."/>
        </authorList>
    </citation>
    <scope>NUCLEOTIDE SEQUENCE [LARGE SCALE GENOMIC DNA]</scope>
    <source>
        <strain evidence="7 8">R142</strain>
    </source>
</reference>